<organism evidence="8 9">
    <name type="scientific">Rhinocladiella mackenziei CBS 650.93</name>
    <dbReference type="NCBI Taxonomy" id="1442369"/>
    <lineage>
        <taxon>Eukaryota</taxon>
        <taxon>Fungi</taxon>
        <taxon>Dikarya</taxon>
        <taxon>Ascomycota</taxon>
        <taxon>Pezizomycotina</taxon>
        <taxon>Eurotiomycetes</taxon>
        <taxon>Chaetothyriomycetidae</taxon>
        <taxon>Chaetothyriales</taxon>
        <taxon>Herpotrichiellaceae</taxon>
        <taxon>Rhinocladiella</taxon>
    </lineage>
</organism>
<proteinExistence type="inferred from homology"/>
<dbReference type="EMBL" id="KN847476">
    <property type="protein sequence ID" value="KIX08701.1"/>
    <property type="molecule type" value="Genomic_DNA"/>
</dbReference>
<keyword evidence="3 6" id="KW-0812">Transmembrane</keyword>
<comment type="subcellular location">
    <subcellularLocation>
        <location evidence="1">Membrane</location>
        <topology evidence="1">Multi-pass membrane protein</topology>
    </subcellularLocation>
</comment>
<keyword evidence="9" id="KW-1185">Reference proteome</keyword>
<dbReference type="AlphaFoldDB" id="A0A0D2IZ66"/>
<feature type="transmembrane region" description="Helical" evidence="6">
    <location>
        <begin position="46"/>
        <end position="70"/>
    </location>
</feature>
<dbReference type="InterPro" id="IPR020846">
    <property type="entry name" value="MFS_dom"/>
</dbReference>
<gene>
    <name evidence="8" type="ORF">Z518_03358</name>
</gene>
<evidence type="ECO:0000313" key="8">
    <source>
        <dbReference type="EMBL" id="KIX08701.1"/>
    </source>
</evidence>
<dbReference type="PANTHER" id="PTHR48022">
    <property type="entry name" value="PLASTIDIC GLUCOSE TRANSPORTER 4"/>
    <property type="match status" value="1"/>
</dbReference>
<evidence type="ECO:0000313" key="9">
    <source>
        <dbReference type="Proteomes" id="UP000053617"/>
    </source>
</evidence>
<comment type="similarity">
    <text evidence="2">Belongs to the major facilitator superfamily. Sugar transporter (TC 2.A.1.1) family.</text>
</comment>
<feature type="transmembrane region" description="Helical" evidence="6">
    <location>
        <begin position="137"/>
        <end position="157"/>
    </location>
</feature>
<dbReference type="InterPro" id="IPR050360">
    <property type="entry name" value="MFS_Sugar_Transporters"/>
</dbReference>
<dbReference type="Proteomes" id="UP000053617">
    <property type="component" value="Unassembled WGS sequence"/>
</dbReference>
<accession>A0A0D2IZ66</accession>
<keyword evidence="5 6" id="KW-0472">Membrane</keyword>
<dbReference type="VEuPathDB" id="FungiDB:Z518_03358"/>
<dbReference type="GO" id="GO:0005351">
    <property type="term" value="F:carbohydrate:proton symporter activity"/>
    <property type="evidence" value="ECO:0007669"/>
    <property type="project" value="TreeGrafter"/>
</dbReference>
<name>A0A0D2IZ66_9EURO</name>
<dbReference type="OrthoDB" id="6612291at2759"/>
<dbReference type="GO" id="GO:0016020">
    <property type="term" value="C:membrane"/>
    <property type="evidence" value="ECO:0007669"/>
    <property type="project" value="UniProtKB-SubCell"/>
</dbReference>
<dbReference type="InterPro" id="IPR036259">
    <property type="entry name" value="MFS_trans_sf"/>
</dbReference>
<dbReference type="SUPFAM" id="SSF103473">
    <property type="entry name" value="MFS general substrate transporter"/>
    <property type="match status" value="1"/>
</dbReference>
<dbReference type="GeneID" id="25291429"/>
<dbReference type="PROSITE" id="PS50850">
    <property type="entry name" value="MFS"/>
    <property type="match status" value="1"/>
</dbReference>
<evidence type="ECO:0000256" key="2">
    <source>
        <dbReference type="ARBA" id="ARBA00010992"/>
    </source>
</evidence>
<evidence type="ECO:0000256" key="6">
    <source>
        <dbReference type="SAM" id="Phobius"/>
    </source>
</evidence>
<protein>
    <recommendedName>
        <fullName evidence="7">Major facilitator superfamily (MFS) profile domain-containing protein</fullName>
    </recommendedName>
</protein>
<dbReference type="RefSeq" id="XP_013275837.1">
    <property type="nucleotide sequence ID" value="XM_013420383.1"/>
</dbReference>
<evidence type="ECO:0000256" key="5">
    <source>
        <dbReference type="ARBA" id="ARBA00023136"/>
    </source>
</evidence>
<dbReference type="InterPro" id="IPR005828">
    <property type="entry name" value="MFS_sugar_transport-like"/>
</dbReference>
<evidence type="ECO:0000259" key="7">
    <source>
        <dbReference type="PROSITE" id="PS50850"/>
    </source>
</evidence>
<dbReference type="Gene3D" id="1.20.1250.20">
    <property type="entry name" value="MFS general substrate transporter like domains"/>
    <property type="match status" value="1"/>
</dbReference>
<feature type="transmembrane region" description="Helical" evidence="6">
    <location>
        <begin position="108"/>
        <end position="125"/>
    </location>
</feature>
<dbReference type="PANTHER" id="PTHR48022:SF11">
    <property type="entry name" value="MONOSACCHARIDE TRANSPORTER (HXT8), PUTATIVE (AFU_ORTHOLOGUE AFUA_2G08120)-RELATED"/>
    <property type="match status" value="1"/>
</dbReference>
<sequence length="426" mass="45805">MAGNRYTLGIALFASLGTFLYGYDTGIVTTTIAHQSWINYMNHPDPGLVCAVGAIYIAGEAVGAILQIIIADQLGRIGFMELLCVIVTIGCVIQTAAVNIAELLDGKLTIYFSIGALCATVPIYLSEISSSKSRGLIGGLSGVGLSCGITVSNWVGYACNYAPYGSLQWRLPLGFRIPWGVIMFIGLKDKVEEARKAFVGIRSDLHSHEVPQEFGLMKSQIEFEMKRHLPSFSEAFKLYRHRVLASIAVQVLTATTGVNVIQDQPFDTLICGGDGTPDDICSSSTTLAYPKATYAIQLPANRDAASSMSWGAYSTRCLPSATTESTVSSTVAIDSGNTSPGLECSWNHNTVVEKGLGIDLGIPLLLALLALAWSVRRERKVRRLLSARSSVENIRPAGNTGGIDSKRTMAEMSNERKELLPAELPD</sequence>
<evidence type="ECO:0000256" key="4">
    <source>
        <dbReference type="ARBA" id="ARBA00022989"/>
    </source>
</evidence>
<dbReference type="HOGENOM" id="CLU_644274_0_0_1"/>
<evidence type="ECO:0000256" key="3">
    <source>
        <dbReference type="ARBA" id="ARBA00022692"/>
    </source>
</evidence>
<dbReference type="Pfam" id="PF00083">
    <property type="entry name" value="Sugar_tr"/>
    <property type="match status" value="1"/>
</dbReference>
<reference evidence="8 9" key="1">
    <citation type="submission" date="2015-01" db="EMBL/GenBank/DDBJ databases">
        <title>The Genome Sequence of Rhinocladiella mackenzie CBS 650.93.</title>
        <authorList>
            <consortium name="The Broad Institute Genomics Platform"/>
            <person name="Cuomo C."/>
            <person name="de Hoog S."/>
            <person name="Gorbushina A."/>
            <person name="Stielow B."/>
            <person name="Teixiera M."/>
            <person name="Abouelleil A."/>
            <person name="Chapman S.B."/>
            <person name="Priest M."/>
            <person name="Young S.K."/>
            <person name="Wortman J."/>
            <person name="Nusbaum C."/>
            <person name="Birren B."/>
        </authorList>
    </citation>
    <scope>NUCLEOTIDE SEQUENCE [LARGE SCALE GENOMIC DNA]</scope>
    <source>
        <strain evidence="8 9">CBS 650.93</strain>
    </source>
</reference>
<feature type="transmembrane region" description="Helical" evidence="6">
    <location>
        <begin position="82"/>
        <end position="102"/>
    </location>
</feature>
<evidence type="ECO:0000256" key="1">
    <source>
        <dbReference type="ARBA" id="ARBA00004141"/>
    </source>
</evidence>
<feature type="domain" description="Major facilitator superfamily (MFS) profile" evidence="7">
    <location>
        <begin position="10"/>
        <end position="426"/>
    </location>
</feature>
<keyword evidence="4 6" id="KW-1133">Transmembrane helix</keyword>